<dbReference type="AlphaFoldDB" id="A0A0R3RGQ5"/>
<protein>
    <submittedName>
        <fullName evidence="4">Ground-like domain-containing protein</fullName>
    </submittedName>
</protein>
<name>A0A0R3RGQ5_9BILA</name>
<evidence type="ECO:0000259" key="2">
    <source>
        <dbReference type="Pfam" id="PF04155"/>
    </source>
</evidence>
<organism evidence="3 4">
    <name type="scientific">Elaeophora elaphi</name>
    <dbReference type="NCBI Taxonomy" id="1147741"/>
    <lineage>
        <taxon>Eukaryota</taxon>
        <taxon>Metazoa</taxon>
        <taxon>Ecdysozoa</taxon>
        <taxon>Nematoda</taxon>
        <taxon>Chromadorea</taxon>
        <taxon>Rhabditida</taxon>
        <taxon>Spirurina</taxon>
        <taxon>Spiruromorpha</taxon>
        <taxon>Filarioidea</taxon>
        <taxon>Onchocercidae</taxon>
        <taxon>Elaeophora</taxon>
    </lineage>
</organism>
<feature type="chain" id="PRO_5006447498" evidence="1">
    <location>
        <begin position="20"/>
        <end position="505"/>
    </location>
</feature>
<dbReference type="Pfam" id="PF04155">
    <property type="entry name" value="Ground-like"/>
    <property type="match status" value="1"/>
</dbReference>
<feature type="domain" description="Ground-like" evidence="2">
    <location>
        <begin position="411"/>
        <end position="482"/>
    </location>
</feature>
<sequence length="505" mass="58388">MAISIMLIVFVIIFPPSKSLAPFLRPLGSQDLTFLKDEDGEQSGIRHTLLEKLNKFSSGNSQELVMFRPNNMYHDYSPIIDEKHQNEPIFEDQYHTTKGQTTSMTSEVANMLEMNSKIPQKSTDILNEWKQIREKRLRFYKAFRKIQNLNHRNHRSFMNGNGNVDGTNKTLVLNHRREKNKESSTDPVRFIFTNITYNDWETFITDYSKAMPQYNRRHATLSEYDDIDNMSNQFLKANESIISSPSGYIPQFRLITILYSIFDSQLYFRKMQSSGVTRNPLDYQQLITNLNPTHEMVSSKAEAVERLPPPPNPKSTEASVHTVKVYPPSQQPFSTDYQNKDLYQNNAPNNGNYQKFDDRYGERADFQQQSISQLMSNDYNIDTTYTPEANPDCIADPCEINNANPFGFTEDERCNSPRLKQIILQNIVERDAETSKQAIYNVCEAEMEVPCNVICGTGFYSYIARATQFCLISAVDITCYAFLPACDFDSTLIQKRWTKKHRTKV</sequence>
<dbReference type="InterPro" id="IPR007284">
    <property type="entry name" value="Ground-like_dom"/>
</dbReference>
<proteinExistence type="predicted"/>
<feature type="signal peptide" evidence="1">
    <location>
        <begin position="1"/>
        <end position="19"/>
    </location>
</feature>
<evidence type="ECO:0000313" key="4">
    <source>
        <dbReference type="WBParaSite" id="EEL_0000059701-mRNA-1"/>
    </source>
</evidence>
<accession>A0A0R3RGQ5</accession>
<dbReference type="WBParaSite" id="EEL_0000059701-mRNA-1">
    <property type="protein sequence ID" value="EEL_0000059701-mRNA-1"/>
    <property type="gene ID" value="EEL_0000059701"/>
</dbReference>
<keyword evidence="1" id="KW-0732">Signal</keyword>
<keyword evidence="3" id="KW-1185">Reference proteome</keyword>
<reference evidence="4" key="1">
    <citation type="submission" date="2017-02" db="UniProtKB">
        <authorList>
            <consortium name="WormBaseParasite"/>
        </authorList>
    </citation>
    <scope>IDENTIFICATION</scope>
</reference>
<evidence type="ECO:0000313" key="3">
    <source>
        <dbReference type="Proteomes" id="UP000050640"/>
    </source>
</evidence>
<evidence type="ECO:0000256" key="1">
    <source>
        <dbReference type="SAM" id="SignalP"/>
    </source>
</evidence>
<dbReference type="Proteomes" id="UP000050640">
    <property type="component" value="Unplaced"/>
</dbReference>